<dbReference type="Pfam" id="PF11195">
    <property type="entry name" value="Tad2-like"/>
    <property type="match status" value="1"/>
</dbReference>
<dbReference type="InterPro" id="IPR021361">
    <property type="entry name" value="Tad2-like_dom"/>
</dbReference>
<reference evidence="2 3" key="1">
    <citation type="journal article" date="2017" name="Gene Rep">
        <title>The ribosomal RNA operon (rrn) of Campylobacter concisus supports molecular typing to genomospecies level.</title>
        <authorList>
            <person name="Huq M."/>
            <person name="Van T.T.H."/>
            <person name="Gurtler V."/>
            <person name="Elshagmani E."/>
            <person name="Allemailem K.S."/>
            <person name="Smooker P.M."/>
            <person name="Istivan T.S."/>
        </authorList>
    </citation>
    <scope>NUCLEOTIDE SEQUENCE [LARGE SCALE GENOMIC DNA]</scope>
    <source>
        <strain evidence="2 3">RCH 26</strain>
    </source>
</reference>
<dbReference type="EMBL" id="LVWL01000020">
    <property type="protein sequence ID" value="ORI07420.1"/>
    <property type="molecule type" value="Genomic_DNA"/>
</dbReference>
<proteinExistence type="predicted"/>
<protein>
    <recommendedName>
        <fullName evidence="1">Thoeris anti-defense 2-like domain-containing protein</fullName>
    </recommendedName>
</protein>
<evidence type="ECO:0000313" key="3">
    <source>
        <dbReference type="Proteomes" id="UP000192671"/>
    </source>
</evidence>
<sequence length="162" mass="18548">MQKYIGMKEIKSMPMSRGEYNKLRGWEVPTDENPNDDGYLIEYADGKKNHPNFDGYISWSPKNVFEATYQNISEGFDFGSAIRFLKQGKKVARKGWNGKGMFLFLVKGSKFIANREPLLSIFGEGEEIDYCSHIDMKTADDKVVPWLASQTDVLTTDWVLVE</sequence>
<evidence type="ECO:0000313" key="2">
    <source>
        <dbReference type="EMBL" id="ORI07420.1"/>
    </source>
</evidence>
<dbReference type="AlphaFoldDB" id="A0A1X0U1I4"/>
<comment type="caution">
    <text evidence="2">The sequence shown here is derived from an EMBL/GenBank/DDBJ whole genome shotgun (WGS) entry which is preliminary data.</text>
</comment>
<evidence type="ECO:0000259" key="1">
    <source>
        <dbReference type="Pfam" id="PF11195"/>
    </source>
</evidence>
<organism evidence="2 3">
    <name type="scientific">Campylobacter concisus</name>
    <dbReference type="NCBI Taxonomy" id="199"/>
    <lineage>
        <taxon>Bacteria</taxon>
        <taxon>Pseudomonadati</taxon>
        <taxon>Campylobacterota</taxon>
        <taxon>Epsilonproteobacteria</taxon>
        <taxon>Campylobacterales</taxon>
        <taxon>Campylobacteraceae</taxon>
        <taxon>Campylobacter</taxon>
    </lineage>
</organism>
<name>A0A1X0U1I4_9BACT</name>
<gene>
    <name evidence="2" type="ORF">A3835_07650</name>
</gene>
<dbReference type="Proteomes" id="UP000192671">
    <property type="component" value="Unassembled WGS sequence"/>
</dbReference>
<accession>A0A1X0U1I4</accession>
<feature type="domain" description="Thoeris anti-defense 2-like" evidence="1">
    <location>
        <begin position="77"/>
        <end position="161"/>
    </location>
</feature>